<reference evidence="2 3" key="1">
    <citation type="journal article" date="2019" name="Anaerobe">
        <title>Brachyspira catarrhinii sp. nov., an anaerobic intestinal spirochaete isolated from vervet monkeys may have been misidentified as Brachyspira aalborgi in previous studies.</title>
        <authorList>
            <person name="Phillips N.D."/>
            <person name="La T."/>
            <person name="Hampson D.J."/>
        </authorList>
    </citation>
    <scope>NUCLEOTIDE SEQUENCE [LARGE SCALE GENOMIC DNA]</scope>
    <source>
        <strain evidence="2 3">Z12</strain>
    </source>
</reference>
<evidence type="ECO:0000313" key="3">
    <source>
        <dbReference type="Proteomes" id="UP000310168"/>
    </source>
</evidence>
<feature type="signal peptide" evidence="1">
    <location>
        <begin position="1"/>
        <end position="19"/>
    </location>
</feature>
<dbReference type="EMBL" id="SJDU01000556">
    <property type="protein sequence ID" value="TKZ26325.1"/>
    <property type="molecule type" value="Genomic_DNA"/>
</dbReference>
<dbReference type="Proteomes" id="UP000310168">
    <property type="component" value="Unassembled WGS sequence"/>
</dbReference>
<dbReference type="RefSeq" id="WP_137999345.1">
    <property type="nucleotide sequence ID" value="NZ_SJDU01000556.1"/>
</dbReference>
<evidence type="ECO:0000313" key="2">
    <source>
        <dbReference type="EMBL" id="TKZ26325.1"/>
    </source>
</evidence>
<protein>
    <recommendedName>
        <fullName evidence="4">Lipoprotein</fullName>
    </recommendedName>
</protein>
<name>A0ABY2TNS1_9SPIR</name>
<organism evidence="2 3">
    <name type="scientific">Brachyspira catarrhinii</name>
    <dbReference type="NCBI Taxonomy" id="2528966"/>
    <lineage>
        <taxon>Bacteria</taxon>
        <taxon>Pseudomonadati</taxon>
        <taxon>Spirochaetota</taxon>
        <taxon>Spirochaetia</taxon>
        <taxon>Brachyspirales</taxon>
        <taxon>Brachyspiraceae</taxon>
        <taxon>Brachyspira</taxon>
    </lineage>
</organism>
<dbReference type="PROSITE" id="PS51257">
    <property type="entry name" value="PROKAR_LIPOPROTEIN"/>
    <property type="match status" value="1"/>
</dbReference>
<proteinExistence type="predicted"/>
<comment type="caution">
    <text evidence="2">The sequence shown here is derived from an EMBL/GenBank/DDBJ whole genome shotgun (WGS) entry which is preliminary data.</text>
</comment>
<feature type="chain" id="PRO_5047075293" description="Lipoprotein" evidence="1">
    <location>
        <begin position="20"/>
        <end position="180"/>
    </location>
</feature>
<keyword evidence="3" id="KW-1185">Reference proteome</keyword>
<sequence>MKKCILVSIFILFFISCYKNPTTPEKESSFNDVYLRDYKFLVDDPNILAALNTTWTDEVKEYFNKNFFNNFTKRIIYNSSSLDTKIGYTDDNCNFYDLLDYPNIVKTRFKFATNVTDNGKQYIGAVYYDEKLVWGNQWRLIYIDENGAEQGFYGDGENDPNKVPVSFTKYDFVLGYIRIK</sequence>
<keyword evidence="1" id="KW-0732">Signal</keyword>
<evidence type="ECO:0000256" key="1">
    <source>
        <dbReference type="SAM" id="SignalP"/>
    </source>
</evidence>
<gene>
    <name evidence="2" type="ORF">EZH24_12275</name>
</gene>
<evidence type="ECO:0008006" key="4">
    <source>
        <dbReference type="Google" id="ProtNLM"/>
    </source>
</evidence>
<accession>A0ABY2TNS1</accession>